<keyword evidence="1" id="KW-0812">Transmembrane</keyword>
<keyword evidence="3" id="KW-1185">Reference proteome</keyword>
<protein>
    <recommendedName>
        <fullName evidence="4">Integral membrane protein (PIN domain superfamily)</fullName>
    </recommendedName>
</protein>
<feature type="transmembrane region" description="Helical" evidence="1">
    <location>
        <begin position="6"/>
        <end position="24"/>
    </location>
</feature>
<proteinExistence type="predicted"/>
<dbReference type="Proteomes" id="UP000184109">
    <property type="component" value="Unassembled WGS sequence"/>
</dbReference>
<organism evidence="2 3">
    <name type="scientific">Wenyingzhuangia marina</name>
    <dbReference type="NCBI Taxonomy" id="1195760"/>
    <lineage>
        <taxon>Bacteria</taxon>
        <taxon>Pseudomonadati</taxon>
        <taxon>Bacteroidota</taxon>
        <taxon>Flavobacteriia</taxon>
        <taxon>Flavobacteriales</taxon>
        <taxon>Flavobacteriaceae</taxon>
        <taxon>Wenyingzhuangia</taxon>
    </lineage>
</organism>
<gene>
    <name evidence="2" type="ORF">SAMN05444281_0985</name>
</gene>
<dbReference type="OrthoDB" id="1447544at2"/>
<accession>A0A1M5U1W8</accession>
<dbReference type="RefSeq" id="WP_073118916.1">
    <property type="nucleotide sequence ID" value="NZ_BMEN01000002.1"/>
</dbReference>
<dbReference type="STRING" id="1195760.SAMN05444281_0985"/>
<sequence length="127" mass="14433">MNTSILIARVLMSLYLIFGFGMLMNQTYYKQEINKLLLKPTFVLLSGFLAITCGVIIISVHPNWSDDWRVMITLFGWGIILKGAFFIIAPKQTQKIKYTLSKSESIAPMTILLLVLGLLFGYYGFIK</sequence>
<feature type="transmembrane region" description="Helical" evidence="1">
    <location>
        <begin position="70"/>
        <end position="89"/>
    </location>
</feature>
<evidence type="ECO:0000313" key="3">
    <source>
        <dbReference type="Proteomes" id="UP000184109"/>
    </source>
</evidence>
<dbReference type="EMBL" id="FQXQ01000002">
    <property type="protein sequence ID" value="SHH56989.1"/>
    <property type="molecule type" value="Genomic_DNA"/>
</dbReference>
<evidence type="ECO:0000313" key="2">
    <source>
        <dbReference type="EMBL" id="SHH56989.1"/>
    </source>
</evidence>
<keyword evidence="1" id="KW-0472">Membrane</keyword>
<keyword evidence="1" id="KW-1133">Transmembrane helix</keyword>
<evidence type="ECO:0000256" key="1">
    <source>
        <dbReference type="SAM" id="Phobius"/>
    </source>
</evidence>
<name>A0A1M5U1W8_9FLAO</name>
<feature type="transmembrane region" description="Helical" evidence="1">
    <location>
        <begin position="109"/>
        <end position="126"/>
    </location>
</feature>
<feature type="transmembrane region" description="Helical" evidence="1">
    <location>
        <begin position="36"/>
        <end position="58"/>
    </location>
</feature>
<evidence type="ECO:0008006" key="4">
    <source>
        <dbReference type="Google" id="ProtNLM"/>
    </source>
</evidence>
<reference evidence="3" key="1">
    <citation type="submission" date="2016-11" db="EMBL/GenBank/DDBJ databases">
        <authorList>
            <person name="Varghese N."/>
            <person name="Submissions S."/>
        </authorList>
    </citation>
    <scope>NUCLEOTIDE SEQUENCE [LARGE SCALE GENOMIC DNA]</scope>
    <source>
        <strain evidence="3">DSM 100572</strain>
    </source>
</reference>
<dbReference type="AlphaFoldDB" id="A0A1M5U1W8"/>